<dbReference type="SMART" id="SM00320">
    <property type="entry name" value="WD40"/>
    <property type="match status" value="7"/>
</dbReference>
<keyword evidence="5" id="KW-0677">Repeat</keyword>
<keyword evidence="3 9" id="KW-0349">Heme</keyword>
<keyword evidence="10" id="KW-0732">Signal</keyword>
<sequence length="424" mass="43697">MFPSRLAALATALLFLAGPAAAEFRGHGGPVRALAILEDGAAAVSGSFDQSAILWDLRSGEARSVLRFHEGAVNAVLALPGGRFATAGEDGRIALWQPGGGQPLQVEEAHKGPIVGLALSPDGGRIASASWDGTARLTPLSGGPARVFEGHQGQVNAVAFMPDGRLVTAGYDATLRIWPAGEGAPAIRTLPTPLNALAVGPGGEIVAGGADGVLRLLSTEDQALTELDLQTGPILAISVAPGGGRAAVALLRGAVALVDLGTASTAARLVGPGLPVWSLAFSQDGAEILTGGSDRLVRRWNARTGEHIGPVVMMRPPELNAVAGSERGAEVFKACAACHTLTPDGGNRAGPTLHGVFGRRVASLPGYNFSPALKQLDIVWNAETISKLFEIGPARYTPGTKMPEQTVTAEDREALVRYLEKATR</sequence>
<evidence type="ECO:0000256" key="7">
    <source>
        <dbReference type="ARBA" id="ARBA00023004"/>
    </source>
</evidence>
<keyword evidence="2 8" id="KW-0853">WD repeat</keyword>
<evidence type="ECO:0000256" key="4">
    <source>
        <dbReference type="ARBA" id="ARBA00022723"/>
    </source>
</evidence>
<evidence type="ECO:0000313" key="13">
    <source>
        <dbReference type="Proteomes" id="UP000564885"/>
    </source>
</evidence>
<dbReference type="PANTHER" id="PTHR22847">
    <property type="entry name" value="WD40 REPEAT PROTEIN"/>
    <property type="match status" value="1"/>
</dbReference>
<dbReference type="InterPro" id="IPR036909">
    <property type="entry name" value="Cyt_c-like_dom_sf"/>
</dbReference>
<keyword evidence="4 9" id="KW-0479">Metal-binding</keyword>
<keyword evidence="1" id="KW-0813">Transport</keyword>
<dbReference type="InterPro" id="IPR009056">
    <property type="entry name" value="Cyt_c-like_dom"/>
</dbReference>
<feature type="repeat" description="WD" evidence="8">
    <location>
        <begin position="24"/>
        <end position="65"/>
    </location>
</feature>
<dbReference type="InterPro" id="IPR002327">
    <property type="entry name" value="Cyt_c_1A/1B"/>
</dbReference>
<proteinExistence type="predicted"/>
<dbReference type="PROSITE" id="PS50082">
    <property type="entry name" value="WD_REPEATS_2"/>
    <property type="match status" value="4"/>
</dbReference>
<dbReference type="SUPFAM" id="SSF46626">
    <property type="entry name" value="Cytochrome c"/>
    <property type="match status" value="1"/>
</dbReference>
<dbReference type="RefSeq" id="WP_171220252.1">
    <property type="nucleotide sequence ID" value="NZ_JABEPP010000006.1"/>
</dbReference>
<dbReference type="GO" id="GO:0046872">
    <property type="term" value="F:metal ion binding"/>
    <property type="evidence" value="ECO:0007669"/>
    <property type="project" value="UniProtKB-KW"/>
</dbReference>
<evidence type="ECO:0000256" key="8">
    <source>
        <dbReference type="PROSITE-ProRule" id="PRU00221"/>
    </source>
</evidence>
<evidence type="ECO:0000256" key="1">
    <source>
        <dbReference type="ARBA" id="ARBA00022448"/>
    </source>
</evidence>
<feature type="repeat" description="WD" evidence="8">
    <location>
        <begin position="107"/>
        <end position="137"/>
    </location>
</feature>
<reference evidence="12 13" key="1">
    <citation type="submission" date="2020-04" db="EMBL/GenBank/DDBJ databases">
        <title>Enterovirga sp. isolate from soil.</title>
        <authorList>
            <person name="Chea S."/>
            <person name="Kim D.-U."/>
        </authorList>
    </citation>
    <scope>NUCLEOTIDE SEQUENCE [LARGE SCALE GENOMIC DNA]</scope>
    <source>
        <strain evidence="12 13">DB1703</strain>
    </source>
</reference>
<evidence type="ECO:0000256" key="6">
    <source>
        <dbReference type="ARBA" id="ARBA00022982"/>
    </source>
</evidence>
<dbReference type="PROSITE" id="PS00678">
    <property type="entry name" value="WD_REPEATS_1"/>
    <property type="match status" value="1"/>
</dbReference>
<evidence type="ECO:0000256" key="10">
    <source>
        <dbReference type="SAM" id="SignalP"/>
    </source>
</evidence>
<dbReference type="AlphaFoldDB" id="A0A849I4P4"/>
<evidence type="ECO:0000256" key="9">
    <source>
        <dbReference type="PROSITE-ProRule" id="PRU00433"/>
    </source>
</evidence>
<protein>
    <submittedName>
        <fullName evidence="12">C-type cytochrome</fullName>
    </submittedName>
</protein>
<dbReference type="InterPro" id="IPR019775">
    <property type="entry name" value="WD40_repeat_CS"/>
</dbReference>
<dbReference type="InterPro" id="IPR015943">
    <property type="entry name" value="WD40/YVTN_repeat-like_dom_sf"/>
</dbReference>
<dbReference type="PANTHER" id="PTHR22847:SF637">
    <property type="entry name" value="WD REPEAT DOMAIN 5B"/>
    <property type="match status" value="1"/>
</dbReference>
<keyword evidence="6" id="KW-0249">Electron transport</keyword>
<feature type="domain" description="Cytochrome c" evidence="11">
    <location>
        <begin position="323"/>
        <end position="423"/>
    </location>
</feature>
<feature type="chain" id="PRO_5032474831" evidence="10">
    <location>
        <begin position="23"/>
        <end position="424"/>
    </location>
</feature>
<dbReference type="PRINTS" id="PR00604">
    <property type="entry name" value="CYTCHRMECIAB"/>
</dbReference>
<evidence type="ECO:0000259" key="11">
    <source>
        <dbReference type="PROSITE" id="PS51007"/>
    </source>
</evidence>
<dbReference type="InterPro" id="IPR036322">
    <property type="entry name" value="WD40_repeat_dom_sf"/>
</dbReference>
<dbReference type="PROSITE" id="PS50294">
    <property type="entry name" value="WD_REPEATS_REGION"/>
    <property type="match status" value="3"/>
</dbReference>
<dbReference type="InterPro" id="IPR001680">
    <property type="entry name" value="WD40_rpt"/>
</dbReference>
<dbReference type="GO" id="GO:0009055">
    <property type="term" value="F:electron transfer activity"/>
    <property type="evidence" value="ECO:0007669"/>
    <property type="project" value="InterPro"/>
</dbReference>
<feature type="repeat" description="WD" evidence="8">
    <location>
        <begin position="148"/>
        <end position="178"/>
    </location>
</feature>
<dbReference type="SUPFAM" id="SSF50978">
    <property type="entry name" value="WD40 repeat-like"/>
    <property type="match status" value="1"/>
</dbReference>
<dbReference type="PROSITE" id="PS51007">
    <property type="entry name" value="CYTC"/>
    <property type="match status" value="1"/>
</dbReference>
<comment type="caution">
    <text evidence="12">The sequence shown here is derived from an EMBL/GenBank/DDBJ whole genome shotgun (WGS) entry which is preliminary data.</text>
</comment>
<dbReference type="GO" id="GO:0020037">
    <property type="term" value="F:heme binding"/>
    <property type="evidence" value="ECO:0007669"/>
    <property type="project" value="InterPro"/>
</dbReference>
<organism evidence="12 13">
    <name type="scientific">Enterovirga aerilata</name>
    <dbReference type="NCBI Taxonomy" id="2730920"/>
    <lineage>
        <taxon>Bacteria</taxon>
        <taxon>Pseudomonadati</taxon>
        <taxon>Pseudomonadota</taxon>
        <taxon>Alphaproteobacteria</taxon>
        <taxon>Hyphomicrobiales</taxon>
        <taxon>Methylobacteriaceae</taxon>
        <taxon>Enterovirga</taxon>
    </lineage>
</organism>
<feature type="repeat" description="WD" evidence="8">
    <location>
        <begin position="269"/>
        <end position="310"/>
    </location>
</feature>
<dbReference type="EMBL" id="JABEPP010000006">
    <property type="protein sequence ID" value="NNM74806.1"/>
    <property type="molecule type" value="Genomic_DNA"/>
</dbReference>
<dbReference type="Gene3D" id="1.10.760.10">
    <property type="entry name" value="Cytochrome c-like domain"/>
    <property type="match status" value="1"/>
</dbReference>
<gene>
    <name evidence="12" type="ORF">HJG44_20815</name>
</gene>
<evidence type="ECO:0000256" key="3">
    <source>
        <dbReference type="ARBA" id="ARBA00022617"/>
    </source>
</evidence>
<evidence type="ECO:0000256" key="5">
    <source>
        <dbReference type="ARBA" id="ARBA00022737"/>
    </source>
</evidence>
<dbReference type="Proteomes" id="UP000564885">
    <property type="component" value="Unassembled WGS sequence"/>
</dbReference>
<evidence type="ECO:0000313" key="12">
    <source>
        <dbReference type="EMBL" id="NNM74806.1"/>
    </source>
</evidence>
<accession>A0A849I4P4</accession>
<keyword evidence="13" id="KW-1185">Reference proteome</keyword>
<feature type="signal peptide" evidence="10">
    <location>
        <begin position="1"/>
        <end position="22"/>
    </location>
</feature>
<dbReference type="Pfam" id="PF00034">
    <property type="entry name" value="Cytochrom_C"/>
    <property type="match status" value="1"/>
</dbReference>
<dbReference type="Pfam" id="PF00400">
    <property type="entry name" value="WD40"/>
    <property type="match status" value="5"/>
</dbReference>
<dbReference type="Gene3D" id="2.130.10.10">
    <property type="entry name" value="YVTN repeat-like/Quinoprotein amine dehydrogenase"/>
    <property type="match status" value="2"/>
</dbReference>
<dbReference type="CDD" id="cd00200">
    <property type="entry name" value="WD40"/>
    <property type="match status" value="1"/>
</dbReference>
<name>A0A849I4P4_9HYPH</name>
<evidence type="ECO:0000256" key="2">
    <source>
        <dbReference type="ARBA" id="ARBA00022574"/>
    </source>
</evidence>
<keyword evidence="7 9" id="KW-0408">Iron</keyword>